<comment type="caution">
    <text evidence="10">The sequence shown here is derived from an EMBL/GenBank/DDBJ whole genome shotgun (WGS) entry which is preliminary data.</text>
</comment>
<dbReference type="Proteomes" id="UP001489509">
    <property type="component" value="Unassembled WGS sequence"/>
</dbReference>
<keyword evidence="3" id="KW-0813">Transport</keyword>
<dbReference type="NCBIfam" id="TIGR01068">
    <property type="entry name" value="thioredoxin"/>
    <property type="match status" value="1"/>
</dbReference>
<dbReference type="InterPro" id="IPR013766">
    <property type="entry name" value="Thioredoxin_domain"/>
</dbReference>
<protein>
    <recommendedName>
        <fullName evidence="2 7">Thioredoxin</fullName>
    </recommendedName>
</protein>
<evidence type="ECO:0000256" key="2">
    <source>
        <dbReference type="ARBA" id="ARBA00020570"/>
    </source>
</evidence>
<evidence type="ECO:0000256" key="4">
    <source>
        <dbReference type="ARBA" id="ARBA00022982"/>
    </source>
</evidence>
<evidence type="ECO:0000256" key="5">
    <source>
        <dbReference type="ARBA" id="ARBA00023157"/>
    </source>
</evidence>
<evidence type="ECO:0000256" key="6">
    <source>
        <dbReference type="ARBA" id="ARBA00023284"/>
    </source>
</evidence>
<accession>A0ABV1E2X3</accession>
<dbReference type="PANTHER" id="PTHR45663">
    <property type="entry name" value="GEO12009P1"/>
    <property type="match status" value="1"/>
</dbReference>
<evidence type="ECO:0000313" key="11">
    <source>
        <dbReference type="Proteomes" id="UP001489509"/>
    </source>
</evidence>
<name>A0ABV1E2X3_9FIRM</name>
<dbReference type="PRINTS" id="PR00421">
    <property type="entry name" value="THIOREDOXIN"/>
</dbReference>
<proteinExistence type="inferred from homology"/>
<feature type="domain" description="Thioredoxin" evidence="9">
    <location>
        <begin position="1"/>
        <end position="105"/>
    </location>
</feature>
<dbReference type="RefSeq" id="WP_349220899.1">
    <property type="nucleotide sequence ID" value="NZ_JBBMFD010000034.1"/>
</dbReference>
<dbReference type="InterPro" id="IPR017937">
    <property type="entry name" value="Thioredoxin_CS"/>
</dbReference>
<keyword evidence="5" id="KW-1015">Disulfide bond</keyword>
<dbReference type="PANTHER" id="PTHR45663:SF11">
    <property type="entry name" value="GEO12009P1"/>
    <property type="match status" value="1"/>
</dbReference>
<reference evidence="10 11" key="1">
    <citation type="submission" date="2024-03" db="EMBL/GenBank/DDBJ databases">
        <title>Human intestinal bacterial collection.</title>
        <authorList>
            <person name="Pauvert C."/>
            <person name="Hitch T.C.A."/>
            <person name="Clavel T."/>
        </authorList>
    </citation>
    <scope>NUCLEOTIDE SEQUENCE [LARGE SCALE GENOMIC DNA]</scope>
    <source>
        <strain evidence="10 11">CLA-JM-H44</strain>
    </source>
</reference>
<gene>
    <name evidence="10" type="primary">trxA</name>
    <name evidence="10" type="ORF">WMO26_12600</name>
</gene>
<evidence type="ECO:0000256" key="3">
    <source>
        <dbReference type="ARBA" id="ARBA00022448"/>
    </source>
</evidence>
<evidence type="ECO:0000256" key="7">
    <source>
        <dbReference type="NCBIfam" id="TIGR01068"/>
    </source>
</evidence>
<sequence>MAVLELTTANFDKEALEAKETVLIDFWAAWCVPCQMLSPTVDEIAGEGRPGLKVCKVNIDEQPALADRFGVMSIPTLVVLKNGETVASSVGVRPKSAILQLLENA</sequence>
<comment type="similarity">
    <text evidence="1 8">Belongs to the thioredoxin family.</text>
</comment>
<dbReference type="Gene3D" id="3.40.30.10">
    <property type="entry name" value="Glutaredoxin"/>
    <property type="match status" value="1"/>
</dbReference>
<dbReference type="CDD" id="cd02947">
    <property type="entry name" value="TRX_family"/>
    <property type="match status" value="1"/>
</dbReference>
<keyword evidence="4" id="KW-0249">Electron transport</keyword>
<dbReference type="SUPFAM" id="SSF52833">
    <property type="entry name" value="Thioredoxin-like"/>
    <property type="match status" value="1"/>
</dbReference>
<keyword evidence="6" id="KW-0676">Redox-active center</keyword>
<evidence type="ECO:0000256" key="1">
    <source>
        <dbReference type="ARBA" id="ARBA00008987"/>
    </source>
</evidence>
<evidence type="ECO:0000259" key="9">
    <source>
        <dbReference type="PROSITE" id="PS51352"/>
    </source>
</evidence>
<keyword evidence="11" id="KW-1185">Reference proteome</keyword>
<dbReference type="PIRSF" id="PIRSF000077">
    <property type="entry name" value="Thioredoxin"/>
    <property type="match status" value="1"/>
</dbReference>
<dbReference type="Pfam" id="PF00085">
    <property type="entry name" value="Thioredoxin"/>
    <property type="match status" value="1"/>
</dbReference>
<dbReference type="InterPro" id="IPR036249">
    <property type="entry name" value="Thioredoxin-like_sf"/>
</dbReference>
<dbReference type="EMBL" id="JBBMFD010000034">
    <property type="protein sequence ID" value="MEQ2441669.1"/>
    <property type="molecule type" value="Genomic_DNA"/>
</dbReference>
<dbReference type="PROSITE" id="PS51352">
    <property type="entry name" value="THIOREDOXIN_2"/>
    <property type="match status" value="1"/>
</dbReference>
<dbReference type="InterPro" id="IPR005746">
    <property type="entry name" value="Thioredoxin"/>
</dbReference>
<dbReference type="PROSITE" id="PS00194">
    <property type="entry name" value="THIOREDOXIN_1"/>
    <property type="match status" value="1"/>
</dbReference>
<evidence type="ECO:0000313" key="10">
    <source>
        <dbReference type="EMBL" id="MEQ2441669.1"/>
    </source>
</evidence>
<organism evidence="10 11">
    <name type="scientific">Solibaculum intestinale</name>
    <dbReference type="NCBI Taxonomy" id="3133165"/>
    <lineage>
        <taxon>Bacteria</taxon>
        <taxon>Bacillati</taxon>
        <taxon>Bacillota</taxon>
        <taxon>Clostridia</taxon>
        <taxon>Eubacteriales</taxon>
        <taxon>Oscillospiraceae</taxon>
        <taxon>Solibaculum</taxon>
    </lineage>
</organism>
<evidence type="ECO:0000256" key="8">
    <source>
        <dbReference type="PIRNR" id="PIRNR000077"/>
    </source>
</evidence>